<dbReference type="Proteomes" id="UP000664617">
    <property type="component" value="Unassembled WGS sequence"/>
</dbReference>
<dbReference type="InterPro" id="IPR011051">
    <property type="entry name" value="RmlC_Cupin_sf"/>
</dbReference>
<comment type="caution">
    <text evidence="2">The sequence shown here is derived from an EMBL/GenBank/DDBJ whole genome shotgun (WGS) entry which is preliminary data.</text>
</comment>
<reference evidence="3" key="2">
    <citation type="submission" date="2023-07" db="EMBL/GenBank/DDBJ databases">
        <title>Myceligenerans salitolerans sp. nov., a halotolerant actinomycete isolated from a salt lake in Xinjiang, China.</title>
        <authorList>
            <person name="Guan T."/>
        </authorList>
    </citation>
    <scope>NUCLEOTIDE SEQUENCE [LARGE SCALE GENOMIC DNA]</scope>
    <source>
        <strain evidence="3">XHU 5031</strain>
    </source>
</reference>
<reference evidence="2 3" key="1">
    <citation type="submission" date="2021-03" db="EMBL/GenBank/DDBJ databases">
        <authorList>
            <person name="Xin L."/>
        </authorList>
    </citation>
    <scope>NUCLEOTIDE SEQUENCE [LARGE SCALE GENOMIC DNA]</scope>
    <source>
        <strain evidence="2 3">XHU 5031</strain>
    </source>
</reference>
<dbReference type="EMBL" id="JAFMPK010000039">
    <property type="protein sequence ID" value="MBO0609306.1"/>
    <property type="molecule type" value="Genomic_DNA"/>
</dbReference>
<name>A0ABS3I8G0_9MICO</name>
<dbReference type="SUPFAM" id="SSF51182">
    <property type="entry name" value="RmlC-like cupins"/>
    <property type="match status" value="1"/>
</dbReference>
<dbReference type="Pfam" id="PF07883">
    <property type="entry name" value="Cupin_2"/>
    <property type="match status" value="1"/>
</dbReference>
<evidence type="ECO:0000313" key="2">
    <source>
        <dbReference type="EMBL" id="MBO0609306.1"/>
    </source>
</evidence>
<keyword evidence="3" id="KW-1185">Reference proteome</keyword>
<dbReference type="Gene3D" id="2.60.120.10">
    <property type="entry name" value="Jelly Rolls"/>
    <property type="match status" value="1"/>
</dbReference>
<evidence type="ECO:0000313" key="3">
    <source>
        <dbReference type="Proteomes" id="UP000664617"/>
    </source>
</evidence>
<feature type="domain" description="Cupin type-2" evidence="1">
    <location>
        <begin position="26"/>
        <end position="92"/>
    </location>
</feature>
<dbReference type="InterPro" id="IPR014710">
    <property type="entry name" value="RmlC-like_jellyroll"/>
</dbReference>
<evidence type="ECO:0000259" key="1">
    <source>
        <dbReference type="Pfam" id="PF07883"/>
    </source>
</evidence>
<dbReference type="RefSeq" id="WP_207275271.1">
    <property type="nucleotide sequence ID" value="NZ_JAFMPK010000039.1"/>
</dbReference>
<organism evidence="2 3">
    <name type="scientific">Myceligenerans salitolerans</name>
    <dbReference type="NCBI Taxonomy" id="1230528"/>
    <lineage>
        <taxon>Bacteria</taxon>
        <taxon>Bacillati</taxon>
        <taxon>Actinomycetota</taxon>
        <taxon>Actinomycetes</taxon>
        <taxon>Micrococcales</taxon>
        <taxon>Promicromonosporaceae</taxon>
        <taxon>Myceligenerans</taxon>
    </lineage>
</organism>
<sequence length="259" mass="26796">MVNAPVFPGGTSVSQLRVYDWPAADAPGGSGTPHLHTTSTEAYVVLAGRGRVETLGPEGFASHDLAPGRIVWFSPGVIHRAVNDGGLEVLVVMSNAGLPEAGDAVMTFPSPVLAETAAYRQAAALPEPSDGSMPEGGPAAELAEDAAVAAAARARRDLALEGYAALCADVEAAGPGQLEPLYAAAARLVHGRAERWREVWTTTSARTVSETDGALDALARDVPADAVAHLMGGRVAAADARPGPRRYGMCGRLRVWSTR</sequence>
<gene>
    <name evidence="2" type="ORF">J0911_09705</name>
</gene>
<dbReference type="InterPro" id="IPR013096">
    <property type="entry name" value="Cupin_2"/>
</dbReference>
<accession>A0ABS3I8G0</accession>
<proteinExistence type="predicted"/>
<protein>
    <submittedName>
        <fullName evidence="2">Cupin domain-containing protein</fullName>
    </submittedName>
</protein>